<keyword evidence="2" id="KW-0808">Transferase</keyword>
<accession>A0A6J4M405</accession>
<evidence type="ECO:0000313" key="5">
    <source>
        <dbReference type="EMBL" id="CAA9348303.1"/>
    </source>
</evidence>
<dbReference type="Pfam" id="PF08241">
    <property type="entry name" value="Methyltransf_11"/>
    <property type="match status" value="1"/>
</dbReference>
<dbReference type="Gene3D" id="3.40.50.150">
    <property type="entry name" value="Vaccinia Virus protein VP39"/>
    <property type="match status" value="1"/>
</dbReference>
<dbReference type="InterPro" id="IPR013216">
    <property type="entry name" value="Methyltransf_11"/>
</dbReference>
<evidence type="ECO:0000256" key="2">
    <source>
        <dbReference type="ARBA" id="ARBA00022679"/>
    </source>
</evidence>
<evidence type="ECO:0000256" key="1">
    <source>
        <dbReference type="ARBA" id="ARBA00022603"/>
    </source>
</evidence>
<dbReference type="GO" id="GO:0032259">
    <property type="term" value="P:methylation"/>
    <property type="evidence" value="ECO:0007669"/>
    <property type="project" value="UniProtKB-KW"/>
</dbReference>
<dbReference type="AlphaFoldDB" id="A0A6J4M405"/>
<sequence length="233" mass="25908">MSAMRAEPARWNHNIHYQGLVLEAVPPAATTALEVGSGDGMLSRLLRARVPAVVGVDVDAPMVALARSHPEARDITYVHADFLVHPFEPESFDFVASIATLHHMDPAAAMRRMRALVRPGGTLAILGLFRRDLPRDVAWDLAASATTGALKLSPRRRYWETPAPKIWPPGQTLRQMRELVRQELPEATFRRLVLWRYLVTWQRPLTSVLLSDVGDAGHRHAEPGRPIVPGPPI</sequence>
<evidence type="ECO:0000256" key="3">
    <source>
        <dbReference type="ARBA" id="ARBA00022691"/>
    </source>
</evidence>
<protein>
    <recommendedName>
        <fullName evidence="4">Methyltransferase type 11 domain-containing protein</fullName>
    </recommendedName>
</protein>
<organism evidence="5">
    <name type="scientific">uncultured Nocardioidaceae bacterium</name>
    <dbReference type="NCBI Taxonomy" id="253824"/>
    <lineage>
        <taxon>Bacteria</taxon>
        <taxon>Bacillati</taxon>
        <taxon>Actinomycetota</taxon>
        <taxon>Actinomycetes</taxon>
        <taxon>Propionibacteriales</taxon>
        <taxon>Nocardioidaceae</taxon>
        <taxon>environmental samples</taxon>
    </lineage>
</organism>
<keyword evidence="3" id="KW-0949">S-adenosyl-L-methionine</keyword>
<dbReference type="CDD" id="cd02440">
    <property type="entry name" value="AdoMet_MTases"/>
    <property type="match status" value="1"/>
</dbReference>
<dbReference type="InterPro" id="IPR029063">
    <property type="entry name" value="SAM-dependent_MTases_sf"/>
</dbReference>
<dbReference type="PANTHER" id="PTHR43464">
    <property type="entry name" value="METHYLTRANSFERASE"/>
    <property type="match status" value="1"/>
</dbReference>
<evidence type="ECO:0000259" key="4">
    <source>
        <dbReference type="Pfam" id="PF08241"/>
    </source>
</evidence>
<dbReference type="GO" id="GO:0008757">
    <property type="term" value="F:S-adenosylmethionine-dependent methyltransferase activity"/>
    <property type="evidence" value="ECO:0007669"/>
    <property type="project" value="InterPro"/>
</dbReference>
<reference evidence="5" key="1">
    <citation type="submission" date="2020-02" db="EMBL/GenBank/DDBJ databases">
        <authorList>
            <person name="Meier V. D."/>
        </authorList>
    </citation>
    <scope>NUCLEOTIDE SEQUENCE</scope>
    <source>
        <strain evidence="5">AVDCRST_MAG29</strain>
    </source>
</reference>
<keyword evidence="1" id="KW-0489">Methyltransferase</keyword>
<dbReference type="EMBL" id="CADCUG010000128">
    <property type="protein sequence ID" value="CAA9348303.1"/>
    <property type="molecule type" value="Genomic_DNA"/>
</dbReference>
<dbReference type="SUPFAM" id="SSF53335">
    <property type="entry name" value="S-adenosyl-L-methionine-dependent methyltransferases"/>
    <property type="match status" value="1"/>
</dbReference>
<name>A0A6J4M405_9ACTN</name>
<gene>
    <name evidence="5" type="ORF">AVDCRST_MAG29-2028</name>
</gene>
<dbReference type="PANTHER" id="PTHR43464:SF19">
    <property type="entry name" value="UBIQUINONE BIOSYNTHESIS O-METHYLTRANSFERASE, MITOCHONDRIAL"/>
    <property type="match status" value="1"/>
</dbReference>
<feature type="domain" description="Methyltransferase type 11" evidence="4">
    <location>
        <begin position="33"/>
        <end position="125"/>
    </location>
</feature>
<proteinExistence type="predicted"/>